<comment type="caution">
    <text evidence="2">The sequence shown here is derived from an EMBL/GenBank/DDBJ whole genome shotgun (WGS) entry which is preliminary data.</text>
</comment>
<keyword evidence="3" id="KW-1185">Reference proteome</keyword>
<dbReference type="RefSeq" id="WP_156947727.1">
    <property type="nucleotide sequence ID" value="NZ_JAGIKX010000007.1"/>
</dbReference>
<keyword evidence="1" id="KW-0812">Transmembrane</keyword>
<dbReference type="Proteomes" id="UP001519294">
    <property type="component" value="Unassembled WGS sequence"/>
</dbReference>
<evidence type="ECO:0000256" key="1">
    <source>
        <dbReference type="SAM" id="Phobius"/>
    </source>
</evidence>
<feature type="transmembrane region" description="Helical" evidence="1">
    <location>
        <begin position="6"/>
        <end position="28"/>
    </location>
</feature>
<reference evidence="2 3" key="1">
    <citation type="submission" date="2021-03" db="EMBL/GenBank/DDBJ databases">
        <title>Genomic Encyclopedia of Type Strains, Phase IV (KMG-IV): sequencing the most valuable type-strain genomes for metagenomic binning, comparative biology and taxonomic classification.</title>
        <authorList>
            <person name="Goeker M."/>
        </authorList>
    </citation>
    <scope>NUCLEOTIDE SEQUENCE [LARGE SCALE GENOMIC DNA]</scope>
    <source>
        <strain evidence="2 3">DSM 25790</strain>
    </source>
</reference>
<sequence>MSGSAVFVMIIGVVVIWGGLAASITNAVKKSKDQNAKESS</sequence>
<keyword evidence="1" id="KW-1133">Transmembrane helix</keyword>
<dbReference type="NCBIfam" id="NF033493">
    <property type="entry name" value="MetS_like_NSS"/>
    <property type="match status" value="1"/>
</dbReference>
<name>A0ABS4S740_9BACI</name>
<organism evidence="2 3">
    <name type="scientific">Virgibacillus alimentarius</name>
    <dbReference type="NCBI Taxonomy" id="698769"/>
    <lineage>
        <taxon>Bacteria</taxon>
        <taxon>Bacillati</taxon>
        <taxon>Bacillota</taxon>
        <taxon>Bacilli</taxon>
        <taxon>Bacillales</taxon>
        <taxon>Bacillaceae</taxon>
        <taxon>Virgibacillus</taxon>
    </lineage>
</organism>
<proteinExistence type="predicted"/>
<evidence type="ECO:0000313" key="2">
    <source>
        <dbReference type="EMBL" id="MBP2257324.1"/>
    </source>
</evidence>
<keyword evidence="1" id="KW-0472">Membrane</keyword>
<dbReference type="InterPro" id="IPR031596">
    <property type="entry name" value="MaAIMP_sms"/>
</dbReference>
<dbReference type="Pfam" id="PF16951">
    <property type="entry name" value="MaAIMP_sms"/>
    <property type="match status" value="1"/>
</dbReference>
<dbReference type="EMBL" id="JAGIKX010000007">
    <property type="protein sequence ID" value="MBP2257324.1"/>
    <property type="molecule type" value="Genomic_DNA"/>
</dbReference>
<protein>
    <recommendedName>
        <fullName evidence="4">Methionine/alanine importer small subunit</fullName>
    </recommendedName>
</protein>
<evidence type="ECO:0000313" key="3">
    <source>
        <dbReference type="Proteomes" id="UP001519294"/>
    </source>
</evidence>
<gene>
    <name evidence="2" type="ORF">J2Z81_001272</name>
</gene>
<evidence type="ECO:0008006" key="4">
    <source>
        <dbReference type="Google" id="ProtNLM"/>
    </source>
</evidence>
<accession>A0ABS4S740</accession>